<keyword evidence="5 7" id="KW-0234">DNA repair</keyword>
<dbReference type="RefSeq" id="WP_234866882.1">
    <property type="nucleotide sequence ID" value="NZ_JAKEVY010000003.1"/>
</dbReference>
<dbReference type="Pfam" id="PF11967">
    <property type="entry name" value="RecO_N"/>
    <property type="match status" value="1"/>
</dbReference>
<dbReference type="InterPro" id="IPR042242">
    <property type="entry name" value="RecO_C"/>
</dbReference>
<feature type="domain" description="DNA replication/recombination mediator RecO N-terminal" evidence="8">
    <location>
        <begin position="1"/>
        <end position="78"/>
    </location>
</feature>
<dbReference type="Proteomes" id="UP001200145">
    <property type="component" value="Unassembled WGS sequence"/>
</dbReference>
<evidence type="ECO:0000313" key="10">
    <source>
        <dbReference type="Proteomes" id="UP001200145"/>
    </source>
</evidence>
<evidence type="ECO:0000313" key="9">
    <source>
        <dbReference type="EMBL" id="MCF1715936.1"/>
    </source>
</evidence>
<dbReference type="SUPFAM" id="SSF57863">
    <property type="entry name" value="ArfGap/RecO-like zinc finger"/>
    <property type="match status" value="1"/>
</dbReference>
<dbReference type="SUPFAM" id="SSF50249">
    <property type="entry name" value="Nucleic acid-binding proteins"/>
    <property type="match status" value="1"/>
</dbReference>
<comment type="similarity">
    <text evidence="1 7">Belongs to the RecO family.</text>
</comment>
<dbReference type="Gene3D" id="2.40.50.140">
    <property type="entry name" value="Nucleic acid-binding proteins"/>
    <property type="match status" value="1"/>
</dbReference>
<evidence type="ECO:0000256" key="4">
    <source>
        <dbReference type="ARBA" id="ARBA00023172"/>
    </source>
</evidence>
<dbReference type="Pfam" id="PF02565">
    <property type="entry name" value="RecO_C"/>
    <property type="match status" value="1"/>
</dbReference>
<dbReference type="Gene3D" id="1.20.1440.120">
    <property type="entry name" value="Recombination protein O, C-terminal domain"/>
    <property type="match status" value="1"/>
</dbReference>
<accession>A0ABS9BJW8</accession>
<evidence type="ECO:0000256" key="1">
    <source>
        <dbReference type="ARBA" id="ARBA00007452"/>
    </source>
</evidence>
<reference evidence="9 10" key="1">
    <citation type="submission" date="2022-01" db="EMBL/GenBank/DDBJ databases">
        <title>Flavihumibacter sp. nov., isolated from sediment of a river.</title>
        <authorList>
            <person name="Liu H."/>
        </authorList>
    </citation>
    <scope>NUCLEOTIDE SEQUENCE [LARGE SCALE GENOMIC DNA]</scope>
    <source>
        <strain evidence="9 10">RY-1</strain>
    </source>
</reference>
<keyword evidence="4 7" id="KW-0233">DNA recombination</keyword>
<evidence type="ECO:0000256" key="7">
    <source>
        <dbReference type="HAMAP-Rule" id="MF_00201"/>
    </source>
</evidence>
<name>A0ABS9BJW8_9BACT</name>
<dbReference type="InterPro" id="IPR037278">
    <property type="entry name" value="ARFGAP/RecO"/>
</dbReference>
<dbReference type="InterPro" id="IPR022572">
    <property type="entry name" value="DNA_rep/recomb_RecO_N"/>
</dbReference>
<dbReference type="PANTHER" id="PTHR33991:SF1">
    <property type="entry name" value="DNA REPAIR PROTEIN RECO"/>
    <property type="match status" value="1"/>
</dbReference>
<dbReference type="NCBIfam" id="TIGR00613">
    <property type="entry name" value="reco"/>
    <property type="match status" value="1"/>
</dbReference>
<organism evidence="9 10">
    <name type="scientific">Flavihumibacter fluminis</name>
    <dbReference type="NCBI Taxonomy" id="2909236"/>
    <lineage>
        <taxon>Bacteria</taxon>
        <taxon>Pseudomonadati</taxon>
        <taxon>Bacteroidota</taxon>
        <taxon>Chitinophagia</taxon>
        <taxon>Chitinophagales</taxon>
        <taxon>Chitinophagaceae</taxon>
        <taxon>Flavihumibacter</taxon>
    </lineage>
</organism>
<evidence type="ECO:0000259" key="8">
    <source>
        <dbReference type="Pfam" id="PF11967"/>
    </source>
</evidence>
<protein>
    <recommendedName>
        <fullName evidence="2 7">DNA repair protein RecO</fullName>
    </recommendedName>
    <alternativeName>
        <fullName evidence="6 7">Recombination protein O</fullName>
    </alternativeName>
</protein>
<gene>
    <name evidence="7 9" type="primary">recO</name>
    <name evidence="9" type="ORF">L0U88_14950</name>
</gene>
<comment type="caution">
    <text evidence="9">The sequence shown here is derived from an EMBL/GenBank/DDBJ whole genome shotgun (WGS) entry which is preliminary data.</text>
</comment>
<dbReference type="HAMAP" id="MF_00201">
    <property type="entry name" value="RecO"/>
    <property type="match status" value="1"/>
</dbReference>
<dbReference type="EMBL" id="JAKEVY010000003">
    <property type="protein sequence ID" value="MCF1715936.1"/>
    <property type="molecule type" value="Genomic_DNA"/>
</dbReference>
<evidence type="ECO:0000256" key="2">
    <source>
        <dbReference type="ARBA" id="ARBA00021310"/>
    </source>
</evidence>
<dbReference type="InterPro" id="IPR003717">
    <property type="entry name" value="RecO"/>
</dbReference>
<comment type="function">
    <text evidence="7">Involved in DNA repair and RecF pathway recombination.</text>
</comment>
<proteinExistence type="inferred from homology"/>
<keyword evidence="10" id="KW-1185">Reference proteome</keyword>
<keyword evidence="3 7" id="KW-0227">DNA damage</keyword>
<evidence type="ECO:0000256" key="5">
    <source>
        <dbReference type="ARBA" id="ARBA00023204"/>
    </source>
</evidence>
<dbReference type="InterPro" id="IPR012340">
    <property type="entry name" value="NA-bd_OB-fold"/>
</dbReference>
<sequence>MNFHTKGVVLRTVKYGETSVIVSIFTELFGMQSYIVNGVRSSSKKAGTKSNLFQPTALLDLVVYHNEQKNLQRIKEHRWAVLYEHLFFDVFKGAVATYMVELLQKCLKQPEPNPDLFYFMEDALLHLDKASPKMVANYPLFFSLHLANFFGFRLVDEYDEAHNILDLQEGMFLNQYPTHTHYLEGFNSEVIATLLRVMQPEELNQVHLPVSTRRYLLQQLELYYALHVSDFGHLRSMAVLQEVLG</sequence>
<evidence type="ECO:0000256" key="3">
    <source>
        <dbReference type="ARBA" id="ARBA00022763"/>
    </source>
</evidence>
<dbReference type="PANTHER" id="PTHR33991">
    <property type="entry name" value="DNA REPAIR PROTEIN RECO"/>
    <property type="match status" value="1"/>
</dbReference>
<evidence type="ECO:0000256" key="6">
    <source>
        <dbReference type="ARBA" id="ARBA00033409"/>
    </source>
</evidence>